<comment type="caution">
    <text evidence="15">The sequence shown here is derived from an EMBL/GenBank/DDBJ whole genome shotgun (WGS) entry which is preliminary data.</text>
</comment>
<dbReference type="InterPro" id="IPR005018">
    <property type="entry name" value="DOMON_domain"/>
</dbReference>
<dbReference type="Gene3D" id="1.20.120.1770">
    <property type="match status" value="1"/>
</dbReference>
<evidence type="ECO:0000256" key="4">
    <source>
        <dbReference type="ARBA" id="ARBA00022448"/>
    </source>
</evidence>
<feature type="transmembrane region" description="Helical" evidence="12">
    <location>
        <begin position="392"/>
        <end position="412"/>
    </location>
</feature>
<dbReference type="PROSITE" id="PS50939">
    <property type="entry name" value="CYTOCHROME_B561"/>
    <property type="match status" value="1"/>
</dbReference>
<dbReference type="InterPro" id="IPR042307">
    <property type="entry name" value="Reeler_sf"/>
</dbReference>
<keyword evidence="7" id="KW-0249">Electron transport</keyword>
<name>A0A814BTC7_9BILA</name>
<dbReference type="PANTHER" id="PTHR23130">
    <property type="entry name" value="CYTOCHROME B561 AND DOMON DOMAIN-CONTAINING PROTEIN"/>
    <property type="match status" value="1"/>
</dbReference>
<dbReference type="CDD" id="cd08760">
    <property type="entry name" value="Cyt_b561_FRRS1_like"/>
    <property type="match status" value="1"/>
</dbReference>
<feature type="domain" description="Cytochrome b561" evidence="14">
    <location>
        <begin position="269"/>
        <end position="482"/>
    </location>
</feature>
<evidence type="ECO:0000256" key="7">
    <source>
        <dbReference type="ARBA" id="ARBA00022982"/>
    </source>
</evidence>
<organism evidence="15 17">
    <name type="scientific">Rotaria sordida</name>
    <dbReference type="NCBI Taxonomy" id="392033"/>
    <lineage>
        <taxon>Eukaryota</taxon>
        <taxon>Metazoa</taxon>
        <taxon>Spiralia</taxon>
        <taxon>Gnathifera</taxon>
        <taxon>Rotifera</taxon>
        <taxon>Eurotatoria</taxon>
        <taxon>Bdelloidea</taxon>
        <taxon>Philodinida</taxon>
        <taxon>Philodinidae</taxon>
        <taxon>Rotaria</taxon>
    </lineage>
</organism>
<keyword evidence="6" id="KW-0732">Signal</keyword>
<keyword evidence="10 12" id="KW-0472">Membrane</keyword>
<feature type="transmembrane region" description="Helical" evidence="12">
    <location>
        <begin position="355"/>
        <end position="372"/>
    </location>
</feature>
<evidence type="ECO:0000256" key="11">
    <source>
        <dbReference type="ARBA" id="ARBA00023180"/>
    </source>
</evidence>
<dbReference type="Pfam" id="PF03188">
    <property type="entry name" value="Cytochrom_B561"/>
    <property type="match status" value="1"/>
</dbReference>
<evidence type="ECO:0000256" key="8">
    <source>
        <dbReference type="ARBA" id="ARBA00022989"/>
    </source>
</evidence>
<dbReference type="Gene3D" id="2.60.40.4060">
    <property type="entry name" value="Reeler domain"/>
    <property type="match status" value="1"/>
</dbReference>
<evidence type="ECO:0000256" key="9">
    <source>
        <dbReference type="ARBA" id="ARBA00023004"/>
    </source>
</evidence>
<evidence type="ECO:0000313" key="15">
    <source>
        <dbReference type="EMBL" id="CAF0931750.1"/>
    </source>
</evidence>
<dbReference type="SMART" id="SM00665">
    <property type="entry name" value="B561"/>
    <property type="match status" value="1"/>
</dbReference>
<dbReference type="InterPro" id="IPR002861">
    <property type="entry name" value="Reeler_dom"/>
</dbReference>
<evidence type="ECO:0000256" key="3">
    <source>
        <dbReference type="ARBA" id="ARBA00009195"/>
    </source>
</evidence>
<evidence type="ECO:0000313" key="18">
    <source>
        <dbReference type="Proteomes" id="UP000663870"/>
    </source>
</evidence>
<dbReference type="Pfam" id="PF02014">
    <property type="entry name" value="Reeler"/>
    <property type="match status" value="1"/>
</dbReference>
<evidence type="ECO:0000256" key="2">
    <source>
        <dbReference type="ARBA" id="ARBA00004141"/>
    </source>
</evidence>
<dbReference type="Proteomes" id="UP000663854">
    <property type="component" value="Unassembled WGS sequence"/>
</dbReference>
<keyword evidence="4" id="KW-0813">Transport</keyword>
<keyword evidence="9" id="KW-0408">Iron</keyword>
<dbReference type="Proteomes" id="UP000663870">
    <property type="component" value="Unassembled WGS sequence"/>
</dbReference>
<feature type="domain" description="DOMON" evidence="13">
    <location>
        <begin position="134"/>
        <end position="264"/>
    </location>
</feature>
<feature type="transmembrane region" description="Helical" evidence="12">
    <location>
        <begin position="314"/>
        <end position="334"/>
    </location>
</feature>
<keyword evidence="11" id="KW-0325">Glycoprotein</keyword>
<evidence type="ECO:0000256" key="12">
    <source>
        <dbReference type="SAM" id="Phobius"/>
    </source>
</evidence>
<comment type="similarity">
    <text evidence="3">Belongs to the FRRS1 family.</text>
</comment>
<evidence type="ECO:0000259" key="13">
    <source>
        <dbReference type="PROSITE" id="PS50836"/>
    </source>
</evidence>
<dbReference type="EMBL" id="CAJNOL010001063">
    <property type="protein sequence ID" value="CAF1278619.1"/>
    <property type="molecule type" value="Genomic_DNA"/>
</dbReference>
<evidence type="ECO:0000313" key="17">
    <source>
        <dbReference type="Proteomes" id="UP000663854"/>
    </source>
</evidence>
<evidence type="ECO:0000256" key="6">
    <source>
        <dbReference type="ARBA" id="ARBA00022729"/>
    </source>
</evidence>
<evidence type="ECO:0000313" key="16">
    <source>
        <dbReference type="EMBL" id="CAF1278619.1"/>
    </source>
</evidence>
<reference evidence="15" key="1">
    <citation type="submission" date="2021-02" db="EMBL/GenBank/DDBJ databases">
        <authorList>
            <person name="Nowell W R."/>
        </authorList>
    </citation>
    <scope>NUCLEOTIDE SEQUENCE</scope>
</reference>
<dbReference type="EMBL" id="CAJNOH010000182">
    <property type="protein sequence ID" value="CAF0931750.1"/>
    <property type="molecule type" value="Genomic_DNA"/>
</dbReference>
<evidence type="ECO:0000256" key="1">
    <source>
        <dbReference type="ARBA" id="ARBA00001970"/>
    </source>
</evidence>
<evidence type="ECO:0000256" key="5">
    <source>
        <dbReference type="ARBA" id="ARBA00022692"/>
    </source>
</evidence>
<feature type="transmembrane region" description="Helical" evidence="12">
    <location>
        <begin position="530"/>
        <end position="551"/>
    </location>
</feature>
<protein>
    <recommendedName>
        <fullName evidence="19">Ferric-chelate reductase 1</fullName>
    </recommendedName>
</protein>
<dbReference type="AlphaFoldDB" id="A0A814BTC7"/>
<dbReference type="PANTHER" id="PTHR23130:SF171">
    <property type="entry name" value="OS01G0895300 PROTEIN"/>
    <property type="match status" value="1"/>
</dbReference>
<keyword evidence="5 12" id="KW-0812">Transmembrane</keyword>
<dbReference type="PROSITE" id="PS50836">
    <property type="entry name" value="DOMON"/>
    <property type="match status" value="1"/>
</dbReference>
<gene>
    <name evidence="16" type="ORF">JXQ802_LOCUS28376</name>
    <name evidence="15" type="ORF">PYM288_LOCUS11092</name>
</gene>
<evidence type="ECO:0000256" key="10">
    <source>
        <dbReference type="ARBA" id="ARBA00023136"/>
    </source>
</evidence>
<comment type="subcellular location">
    <subcellularLocation>
        <location evidence="2">Membrane</location>
        <topology evidence="2">Multi-pass membrane protein</topology>
    </subcellularLocation>
</comment>
<keyword evidence="8 12" id="KW-1133">Transmembrane helix</keyword>
<accession>A0A814BTC7</accession>
<dbReference type="InterPro" id="IPR006593">
    <property type="entry name" value="Cyt_b561/ferric_Rdtase_TM"/>
</dbReference>
<dbReference type="GO" id="GO:0016020">
    <property type="term" value="C:membrane"/>
    <property type="evidence" value="ECO:0007669"/>
    <property type="project" value="UniProtKB-SubCell"/>
</dbReference>
<comment type="cofactor">
    <cofactor evidence="1">
        <name>heme b</name>
        <dbReference type="ChEBI" id="CHEBI:60344"/>
    </cofactor>
</comment>
<evidence type="ECO:0000259" key="14">
    <source>
        <dbReference type="PROSITE" id="PS50939"/>
    </source>
</evidence>
<sequence>MIQFKVSDLVYDSLLDLLILLVTVRGATSSNRFKGILLLAKDTYSQNILGSWSSIDSSVQGVYCDGTSPNGITHTSSTTKSQIQANWSSPSTAAQGNIIINVSSTTITTVSQSANTSISSVDTTTTINSQVSGAALNLNWSYFGGITTVAIVTNNLGTSQWLGIGLSLDDRMGDDHVFVCKRLNDDTIQLQRFINPGGHIPPTIVTADSNYGGTFKVTRIALNNDLVYCEFILSNFTTTTDRRRKRSIAILSQSTQYRILVAIGQLDSSNSLVQHSSVTVKTQTMQLDQSGTITTINNEGSDDDKAIFLRAHGIIMLFIWMLFVSTGILIARYFKQSWPTRKLCDKPIWFAVHRSIMIFSAIMTLIAFGLILRYKRGTWVSQSLSREFAHSIIGILVISAAIIQPTMALFRCQPDHQYRFIFNYAHATVGTGALILSIATIFLATMFTIFDFVMNKPWRFLLTWILLEFVILIGFECLEIFYRNNWPPFNVQNRTELLQMNVRDNGSEATSSINDRSSSRDILKERLKTLLLILHILIAFGLSLTLAYGAGHIS</sequence>
<feature type="transmembrane region" description="Helical" evidence="12">
    <location>
        <begin position="424"/>
        <end position="449"/>
    </location>
</feature>
<proteinExistence type="inferred from homology"/>
<evidence type="ECO:0008006" key="19">
    <source>
        <dbReference type="Google" id="ProtNLM"/>
    </source>
</evidence>
<feature type="transmembrane region" description="Helical" evidence="12">
    <location>
        <begin position="461"/>
        <end position="482"/>
    </location>
</feature>
<keyword evidence="18" id="KW-1185">Reference proteome</keyword>